<evidence type="ECO:0000313" key="3">
    <source>
        <dbReference type="Proteomes" id="UP000645828"/>
    </source>
</evidence>
<reference evidence="2" key="1">
    <citation type="submission" date="2020-12" db="EMBL/GenBank/DDBJ databases">
        <authorList>
            <consortium name="Molecular Ecology Group"/>
        </authorList>
    </citation>
    <scope>NUCLEOTIDE SEQUENCE</scope>
    <source>
        <strain evidence="2">TBG_1078</strain>
    </source>
</reference>
<feature type="compositionally biased region" description="Polar residues" evidence="1">
    <location>
        <begin position="302"/>
        <end position="313"/>
    </location>
</feature>
<feature type="region of interest" description="Disordered" evidence="1">
    <location>
        <begin position="249"/>
        <end position="334"/>
    </location>
</feature>
<sequence>MLSPPPAPQGATEIGTEISCKISRAIKGKLQDILLMKNLLIALLVMVANRKNQDQMMGRKHDLDKLCSSSDSNIFDNIMSSNKSSFSQGEERRHEAAVPPLAIASTRPEKQQTREDEAATRLMSTEKPLRSHSPLKIPHFCAGESLISEKKKKKKTRVELAYGSSCPSIETYQPAASPNADSGAHLNRCNLSSSSIHAVKPPDKQNRQVHETGRLCEMRAFNIFEKTWSPFFRNNSEKNDSIVKVKNFNHGGDEEEEDDDCGSHTGSISSSVSVPAKPGRRSSLPPSKPADKHLIVKAISEVQESGQSRTPRISPSIKEEQTKGDNIKKGQGTTITMTRDPWSMRHKIILKKPKLSEETIVAPNQEPRMKTADTPRGLSGHLMQMRSCKTCNPAGYMADQEEDMGFEGLKPVNQSTPACKNGDECACHHPVSPCKASPDCKFAEKKNLQYQHHPLVVNCDFPTFRKMERPFYHPKHCRSTGPDCTFYHPTITGPLQHALYGFNLTPE</sequence>
<gene>
    <name evidence="2" type="ORF">NYPRO_LOCUS19942</name>
</gene>
<accession>A0A811ZEI7</accession>
<organism evidence="2 3">
    <name type="scientific">Nyctereutes procyonoides</name>
    <name type="common">Raccoon dog</name>
    <name type="synonym">Canis procyonoides</name>
    <dbReference type="NCBI Taxonomy" id="34880"/>
    <lineage>
        <taxon>Eukaryota</taxon>
        <taxon>Metazoa</taxon>
        <taxon>Chordata</taxon>
        <taxon>Craniata</taxon>
        <taxon>Vertebrata</taxon>
        <taxon>Euteleostomi</taxon>
        <taxon>Mammalia</taxon>
        <taxon>Eutheria</taxon>
        <taxon>Laurasiatheria</taxon>
        <taxon>Carnivora</taxon>
        <taxon>Caniformia</taxon>
        <taxon>Canidae</taxon>
        <taxon>Nyctereutes</taxon>
    </lineage>
</organism>
<name>A0A811ZEI7_NYCPR</name>
<dbReference type="EMBL" id="CAJHUB010000763">
    <property type="protein sequence ID" value="CAD7687149.1"/>
    <property type="molecule type" value="Genomic_DNA"/>
</dbReference>
<dbReference type="AlphaFoldDB" id="A0A811ZEI7"/>
<keyword evidence="3" id="KW-1185">Reference proteome</keyword>
<protein>
    <submittedName>
        <fullName evidence="2">(raccoon dog) hypothetical protein</fullName>
    </submittedName>
</protein>
<evidence type="ECO:0000256" key="1">
    <source>
        <dbReference type="SAM" id="MobiDB-lite"/>
    </source>
</evidence>
<evidence type="ECO:0000313" key="2">
    <source>
        <dbReference type="EMBL" id="CAD7687149.1"/>
    </source>
</evidence>
<feature type="compositionally biased region" description="Basic and acidic residues" evidence="1">
    <location>
        <begin position="317"/>
        <end position="328"/>
    </location>
</feature>
<comment type="caution">
    <text evidence="2">The sequence shown here is derived from an EMBL/GenBank/DDBJ whole genome shotgun (WGS) entry which is preliminary data.</text>
</comment>
<dbReference type="Proteomes" id="UP000645828">
    <property type="component" value="Unassembled WGS sequence"/>
</dbReference>
<proteinExistence type="predicted"/>